<name>A0A127F9W8_STEDE</name>
<keyword evidence="2 15" id="KW-0963">Cytoplasm</keyword>
<dbReference type="Gene3D" id="3.30.70.3550">
    <property type="entry name" value="Leucyl/phenylalanyl-tRNA-protein transferase, N-terminal domain"/>
    <property type="match status" value="1"/>
</dbReference>
<dbReference type="EC" id="2.3.2.6" evidence="10 15"/>
<dbReference type="PANTHER" id="PTHR30098">
    <property type="entry name" value="LEUCYL/PHENYLALANYL-TRNA--PROTEIN TRANSFERASE"/>
    <property type="match status" value="1"/>
</dbReference>
<accession>A0A127F9W8</accession>
<evidence type="ECO:0000256" key="12">
    <source>
        <dbReference type="ARBA" id="ARBA00077136"/>
    </source>
</evidence>
<dbReference type="GO" id="GO:0008914">
    <property type="term" value="F:leucyl-tRNA--protein transferase activity"/>
    <property type="evidence" value="ECO:0007669"/>
    <property type="project" value="UniProtKB-UniRule"/>
</dbReference>
<evidence type="ECO:0000256" key="5">
    <source>
        <dbReference type="ARBA" id="ARBA00050607"/>
    </source>
</evidence>
<keyword evidence="3 15" id="KW-0808">Transferase</keyword>
<dbReference type="Pfam" id="PF03588">
    <property type="entry name" value="Leu_Phe_trans"/>
    <property type="match status" value="1"/>
</dbReference>
<dbReference type="GO" id="GO:0005737">
    <property type="term" value="C:cytoplasm"/>
    <property type="evidence" value="ECO:0007669"/>
    <property type="project" value="UniProtKB-SubCell"/>
</dbReference>
<dbReference type="SUPFAM" id="SSF55729">
    <property type="entry name" value="Acyl-CoA N-acyltransferases (Nat)"/>
    <property type="match status" value="1"/>
</dbReference>
<evidence type="ECO:0000313" key="17">
    <source>
        <dbReference type="Proteomes" id="UP000070250"/>
    </source>
</evidence>
<dbReference type="RefSeq" id="WP_083536635.1">
    <property type="nucleotide sequence ID" value="NZ_CP011971.1"/>
</dbReference>
<evidence type="ECO:0000313" key="16">
    <source>
        <dbReference type="EMBL" id="AMN47212.1"/>
    </source>
</evidence>
<dbReference type="EMBL" id="CP011971">
    <property type="protein sequence ID" value="AMN47212.1"/>
    <property type="molecule type" value="Genomic_DNA"/>
</dbReference>
<evidence type="ECO:0000256" key="14">
    <source>
        <dbReference type="ARBA" id="ARBA00083640"/>
    </source>
</evidence>
<evidence type="ECO:0000256" key="11">
    <source>
        <dbReference type="ARBA" id="ARBA00074372"/>
    </source>
</evidence>
<dbReference type="KEGG" id="sdf:ACG33_08915"/>
<sequence>MKGSIVWLSEHDSPDAFPAVDQALREPDGLLAAGGDLSPARLIAAYRRGIFPWYSRGQPILWWSPDPRAVLTPSQLKISRSLWKSIRNRGYVTRMDTAFREVIRNCSSTQLRPGGTWLSPQMRAAYLRLHKLGLAHSVETWRQDRLVGGLYGVAIGRVFFGESMFSIERDASKVALKQLCDELLARGFRMIDCQMATPHLLSMGAQLIPRAEFITLLRSHVGDEPAPARPLQLDAAACEAAVSLAPQAVRTVWAQDFGVLHSRH</sequence>
<evidence type="ECO:0000256" key="9">
    <source>
        <dbReference type="ARBA" id="ARBA00061535"/>
    </source>
</evidence>
<evidence type="ECO:0000256" key="3">
    <source>
        <dbReference type="ARBA" id="ARBA00022679"/>
    </source>
</evidence>
<dbReference type="HAMAP" id="MF_00688">
    <property type="entry name" value="Leu_Phe_trans"/>
    <property type="match status" value="1"/>
</dbReference>
<dbReference type="InterPro" id="IPR042221">
    <property type="entry name" value="Leu/Phe-tRNA_Trfase_N"/>
</dbReference>
<dbReference type="Proteomes" id="UP000070250">
    <property type="component" value="Chromosome"/>
</dbReference>
<comment type="subcellular location">
    <subcellularLocation>
        <location evidence="1 15">Cytoplasm</location>
    </subcellularLocation>
</comment>
<dbReference type="InterPro" id="IPR042203">
    <property type="entry name" value="Leu/Phe-tRNA_Trfase_C"/>
</dbReference>
<evidence type="ECO:0000256" key="2">
    <source>
        <dbReference type="ARBA" id="ARBA00022490"/>
    </source>
</evidence>
<comment type="catalytic activity">
    <reaction evidence="6 15">
        <text>N-terminal L-arginyl-[protein] + L-leucyl-tRNA(Leu) = N-terminal L-leucyl-L-arginyl-[protein] + tRNA(Leu) + H(+)</text>
        <dbReference type="Rhea" id="RHEA:50416"/>
        <dbReference type="Rhea" id="RHEA-COMP:9613"/>
        <dbReference type="Rhea" id="RHEA-COMP:9622"/>
        <dbReference type="Rhea" id="RHEA-COMP:12672"/>
        <dbReference type="Rhea" id="RHEA-COMP:12673"/>
        <dbReference type="ChEBI" id="CHEBI:15378"/>
        <dbReference type="ChEBI" id="CHEBI:64719"/>
        <dbReference type="ChEBI" id="CHEBI:78442"/>
        <dbReference type="ChEBI" id="CHEBI:78494"/>
        <dbReference type="ChEBI" id="CHEBI:133044"/>
        <dbReference type="EC" id="2.3.2.6"/>
    </reaction>
</comment>
<evidence type="ECO:0000256" key="10">
    <source>
        <dbReference type="ARBA" id="ARBA00066767"/>
    </source>
</evidence>
<dbReference type="AlphaFoldDB" id="A0A127F9W8"/>
<protein>
    <recommendedName>
        <fullName evidence="11 15">Leucyl/phenylalanyl-tRNA--protein transferase</fullName>
        <ecNumber evidence="10 15">2.3.2.6</ecNumber>
    </recommendedName>
    <alternativeName>
        <fullName evidence="12 15">L/F-transferase</fullName>
    </alternativeName>
    <alternativeName>
        <fullName evidence="13 15">Leucyltransferase</fullName>
    </alternativeName>
    <alternativeName>
        <fullName evidence="14 15">Phenyalanyltransferase</fullName>
    </alternativeName>
</protein>
<dbReference type="NCBIfam" id="TIGR00667">
    <property type="entry name" value="aat"/>
    <property type="match status" value="1"/>
</dbReference>
<evidence type="ECO:0000256" key="6">
    <source>
        <dbReference type="ARBA" id="ARBA00050652"/>
    </source>
</evidence>
<evidence type="ECO:0000256" key="4">
    <source>
        <dbReference type="ARBA" id="ARBA00023315"/>
    </source>
</evidence>
<dbReference type="InterPro" id="IPR004616">
    <property type="entry name" value="Leu/Phe-tRNA_Trfase"/>
</dbReference>
<comment type="catalytic activity">
    <reaction evidence="5 15">
        <text>L-phenylalanyl-tRNA(Phe) + an N-terminal L-alpha-aminoacyl-[protein] = an N-terminal L-phenylalanyl-L-alpha-aminoacyl-[protein] + tRNA(Phe)</text>
        <dbReference type="Rhea" id="RHEA:43632"/>
        <dbReference type="Rhea" id="RHEA-COMP:9668"/>
        <dbReference type="Rhea" id="RHEA-COMP:9699"/>
        <dbReference type="Rhea" id="RHEA-COMP:10636"/>
        <dbReference type="Rhea" id="RHEA-COMP:10637"/>
        <dbReference type="ChEBI" id="CHEBI:78442"/>
        <dbReference type="ChEBI" id="CHEBI:78531"/>
        <dbReference type="ChEBI" id="CHEBI:78597"/>
        <dbReference type="ChEBI" id="CHEBI:83561"/>
        <dbReference type="EC" id="2.3.2.6"/>
    </reaction>
</comment>
<dbReference type="Gene3D" id="3.40.630.70">
    <property type="entry name" value="Leucyl/phenylalanyl-tRNA-protein transferase, C-terminal domain"/>
    <property type="match status" value="1"/>
</dbReference>
<evidence type="ECO:0000256" key="7">
    <source>
        <dbReference type="ARBA" id="ARBA00051538"/>
    </source>
</evidence>
<dbReference type="PANTHER" id="PTHR30098:SF2">
    <property type="entry name" value="LEUCYL_PHENYLALANYL-TRNA--PROTEIN TRANSFERASE"/>
    <property type="match status" value="1"/>
</dbReference>
<keyword evidence="4 15" id="KW-0012">Acyltransferase</keyword>
<dbReference type="GO" id="GO:0030163">
    <property type="term" value="P:protein catabolic process"/>
    <property type="evidence" value="ECO:0007669"/>
    <property type="project" value="UniProtKB-UniRule"/>
</dbReference>
<evidence type="ECO:0000256" key="13">
    <source>
        <dbReference type="ARBA" id="ARBA00077165"/>
    </source>
</evidence>
<dbReference type="InterPro" id="IPR016181">
    <property type="entry name" value="Acyl_CoA_acyltransferase"/>
</dbReference>
<reference evidence="16 17" key="1">
    <citation type="submission" date="2015-06" db="EMBL/GenBank/DDBJ databases">
        <title>A Comprehensive Approach to Explore the Metabolic and Phylogenetic Diversity of Bacterial Steroid Degradation in the Environment: Testosterone as an Example.</title>
        <authorList>
            <person name="Yang F.-C."/>
            <person name="Chen Y.-L."/>
            <person name="Yu C.-P."/>
            <person name="Tang S.-L."/>
            <person name="Wang P.-H."/>
            <person name="Ismail W."/>
            <person name="Wang C.-H."/>
            <person name="Yang C.-Y."/>
            <person name="Chiang Y.-R."/>
        </authorList>
    </citation>
    <scope>NUCLEOTIDE SEQUENCE [LARGE SCALE GENOMIC DNA]</scope>
    <source>
        <strain evidence="16 17">DSM 18526</strain>
    </source>
</reference>
<comment type="catalytic activity">
    <reaction evidence="7 15">
        <text>N-terminal L-lysyl-[protein] + L-leucyl-tRNA(Leu) = N-terminal L-leucyl-L-lysyl-[protein] + tRNA(Leu) + H(+)</text>
        <dbReference type="Rhea" id="RHEA:12340"/>
        <dbReference type="Rhea" id="RHEA-COMP:9613"/>
        <dbReference type="Rhea" id="RHEA-COMP:9622"/>
        <dbReference type="Rhea" id="RHEA-COMP:12670"/>
        <dbReference type="Rhea" id="RHEA-COMP:12671"/>
        <dbReference type="ChEBI" id="CHEBI:15378"/>
        <dbReference type="ChEBI" id="CHEBI:65249"/>
        <dbReference type="ChEBI" id="CHEBI:78442"/>
        <dbReference type="ChEBI" id="CHEBI:78494"/>
        <dbReference type="ChEBI" id="CHEBI:133043"/>
        <dbReference type="EC" id="2.3.2.6"/>
    </reaction>
</comment>
<dbReference type="FunFam" id="3.30.70.3550:FF:000001">
    <property type="entry name" value="Leucyl/phenylalanyl-tRNA--protein transferase"/>
    <property type="match status" value="1"/>
</dbReference>
<evidence type="ECO:0000256" key="1">
    <source>
        <dbReference type="ARBA" id="ARBA00004496"/>
    </source>
</evidence>
<evidence type="ECO:0000256" key="15">
    <source>
        <dbReference type="HAMAP-Rule" id="MF_00688"/>
    </source>
</evidence>
<dbReference type="OrthoDB" id="9790282at2"/>
<comment type="function">
    <text evidence="8 15">Functions in the N-end rule pathway of protein degradation where it conjugates Leu, Phe and, less efficiently, Met from aminoacyl-tRNAs to the N-termini of proteins containing an N-terminal arginine or lysine.</text>
</comment>
<organism evidence="16 17">
    <name type="scientific">Steroidobacter denitrificans</name>
    <dbReference type="NCBI Taxonomy" id="465721"/>
    <lineage>
        <taxon>Bacteria</taxon>
        <taxon>Pseudomonadati</taxon>
        <taxon>Pseudomonadota</taxon>
        <taxon>Gammaproteobacteria</taxon>
        <taxon>Steroidobacterales</taxon>
        <taxon>Steroidobacteraceae</taxon>
        <taxon>Steroidobacter</taxon>
    </lineage>
</organism>
<proteinExistence type="inferred from homology"/>
<evidence type="ECO:0000256" key="8">
    <source>
        <dbReference type="ARBA" id="ARBA00054043"/>
    </source>
</evidence>
<comment type="similarity">
    <text evidence="9 15">Belongs to the L/F-transferase family.</text>
</comment>
<dbReference type="PATRIC" id="fig|465721.4.peg.1896"/>
<dbReference type="STRING" id="465721.ACG33_08915"/>
<keyword evidence="17" id="KW-1185">Reference proteome</keyword>
<gene>
    <name evidence="15" type="primary">aat</name>
    <name evidence="16" type="ORF">ACG33_08915</name>
</gene>